<evidence type="ECO:0000313" key="2">
    <source>
        <dbReference type="Proteomes" id="UP000324800"/>
    </source>
</evidence>
<protein>
    <submittedName>
        <fullName evidence="1">Uncharacterized protein</fullName>
    </submittedName>
</protein>
<dbReference type="EMBL" id="SNRW01011366">
    <property type="protein sequence ID" value="KAA6375262.1"/>
    <property type="molecule type" value="Genomic_DNA"/>
</dbReference>
<name>A0A5J4UYR1_9EUKA</name>
<dbReference type="AlphaFoldDB" id="A0A5J4UYR1"/>
<gene>
    <name evidence="1" type="ORF">EZS28_029212</name>
</gene>
<comment type="caution">
    <text evidence="1">The sequence shown here is derived from an EMBL/GenBank/DDBJ whole genome shotgun (WGS) entry which is preliminary data.</text>
</comment>
<reference evidence="1 2" key="1">
    <citation type="submission" date="2019-03" db="EMBL/GenBank/DDBJ databases">
        <title>Single cell metagenomics reveals metabolic interactions within the superorganism composed of flagellate Streblomastix strix and complex community of Bacteroidetes bacteria on its surface.</title>
        <authorList>
            <person name="Treitli S.C."/>
            <person name="Kolisko M."/>
            <person name="Husnik F."/>
            <person name="Keeling P."/>
            <person name="Hampl V."/>
        </authorList>
    </citation>
    <scope>NUCLEOTIDE SEQUENCE [LARGE SCALE GENOMIC DNA]</scope>
    <source>
        <strain evidence="1">ST1C</strain>
    </source>
</reference>
<organism evidence="1 2">
    <name type="scientific">Streblomastix strix</name>
    <dbReference type="NCBI Taxonomy" id="222440"/>
    <lineage>
        <taxon>Eukaryota</taxon>
        <taxon>Metamonada</taxon>
        <taxon>Preaxostyla</taxon>
        <taxon>Oxymonadida</taxon>
        <taxon>Streblomastigidae</taxon>
        <taxon>Streblomastix</taxon>
    </lineage>
</organism>
<sequence>MTTNLSGIATSAYLIDAENDELENPMLGTVTFKDCLIKSCRWSHCGAVFVASMNKITSIQFMECNFTDNDFTDAWPVVFGTHSRDVTWQDINWVLGLSDNNTCFVTV</sequence>
<dbReference type="Gene3D" id="2.160.20.80">
    <property type="entry name" value="E3 ubiquitin-protein ligase SopA"/>
    <property type="match status" value="1"/>
</dbReference>
<evidence type="ECO:0000313" key="1">
    <source>
        <dbReference type="EMBL" id="KAA6375262.1"/>
    </source>
</evidence>
<accession>A0A5J4UYR1</accession>
<dbReference type="Proteomes" id="UP000324800">
    <property type="component" value="Unassembled WGS sequence"/>
</dbReference>
<proteinExistence type="predicted"/>